<accession>A0A6I3U4N3</accession>
<organism evidence="1 2">
    <name type="scientific">Streptococcus pneumoniae</name>
    <dbReference type="NCBI Taxonomy" id="1313"/>
    <lineage>
        <taxon>Bacteria</taxon>
        <taxon>Bacillati</taxon>
        <taxon>Bacillota</taxon>
        <taxon>Bacilli</taxon>
        <taxon>Lactobacillales</taxon>
        <taxon>Streptococcaceae</taxon>
        <taxon>Streptococcus</taxon>
    </lineage>
</organism>
<comment type="caution">
    <text evidence="1">The sequence shown here is derived from an EMBL/GenBank/DDBJ whole genome shotgun (WGS) entry which is preliminary data.</text>
</comment>
<sequence length="55" mass="6230">MIKTVFFSCDYPHHEVIDDQINSWLAENPGIKLIDIKFQSNVSAVADSGVSAEYW</sequence>
<gene>
    <name evidence="1" type="ORF">GM543_11795</name>
</gene>
<reference evidence="1 2" key="1">
    <citation type="submission" date="2019-11" db="EMBL/GenBank/DDBJ databases">
        <title>Growth characteristics of pneumococcus vary with the chemical composition of the capsule and with environmental conditions.</title>
        <authorList>
            <person name="Tothpal A."/>
            <person name="Desobry K."/>
            <person name="Joshi S."/>
            <person name="Wyllie A.L."/>
            <person name="Weinberger D.M."/>
        </authorList>
    </citation>
    <scope>NUCLEOTIDE SEQUENCE [LARGE SCALE GENOMIC DNA]</scope>
    <source>
        <strain evidence="2">pnumococcus35B</strain>
    </source>
</reference>
<dbReference type="Proteomes" id="UP000469505">
    <property type="component" value="Unassembled WGS sequence"/>
</dbReference>
<evidence type="ECO:0000313" key="1">
    <source>
        <dbReference type="EMBL" id="MTV88151.1"/>
    </source>
</evidence>
<feature type="non-terminal residue" evidence="1">
    <location>
        <position position="55"/>
    </location>
</feature>
<protein>
    <submittedName>
        <fullName evidence="1">Sporulation protein Cse60</fullName>
    </submittedName>
</protein>
<name>A0A6I3U4N3_STREE</name>
<evidence type="ECO:0000313" key="2">
    <source>
        <dbReference type="Proteomes" id="UP000469505"/>
    </source>
</evidence>
<proteinExistence type="predicted"/>
<dbReference type="AlphaFoldDB" id="A0A6I3U4N3"/>
<dbReference type="EMBL" id="WNHX01000340">
    <property type="protein sequence ID" value="MTV88151.1"/>
    <property type="molecule type" value="Genomic_DNA"/>
</dbReference>